<name>A0AAV9UCH3_9PEZI</name>
<evidence type="ECO:0000313" key="3">
    <source>
        <dbReference type="Proteomes" id="UP001375240"/>
    </source>
</evidence>
<reference evidence="2 3" key="1">
    <citation type="submission" date="2019-10" db="EMBL/GenBank/DDBJ databases">
        <authorList>
            <person name="Palmer J.M."/>
        </authorList>
    </citation>
    <scope>NUCLEOTIDE SEQUENCE [LARGE SCALE GENOMIC DNA]</scope>
    <source>
        <strain evidence="2 3">TWF696</strain>
    </source>
</reference>
<organism evidence="2 3">
    <name type="scientific">Orbilia brochopaga</name>
    <dbReference type="NCBI Taxonomy" id="3140254"/>
    <lineage>
        <taxon>Eukaryota</taxon>
        <taxon>Fungi</taxon>
        <taxon>Dikarya</taxon>
        <taxon>Ascomycota</taxon>
        <taxon>Pezizomycotina</taxon>
        <taxon>Orbiliomycetes</taxon>
        <taxon>Orbiliales</taxon>
        <taxon>Orbiliaceae</taxon>
        <taxon>Orbilia</taxon>
    </lineage>
</organism>
<gene>
    <name evidence="2" type="ORF">TWF696_009851</name>
</gene>
<keyword evidence="3" id="KW-1185">Reference proteome</keyword>
<evidence type="ECO:0000313" key="2">
    <source>
        <dbReference type="EMBL" id="KAK6339061.1"/>
    </source>
</evidence>
<proteinExistence type="predicted"/>
<comment type="caution">
    <text evidence="2">The sequence shown here is derived from an EMBL/GenBank/DDBJ whole genome shotgun (WGS) entry which is preliminary data.</text>
</comment>
<dbReference type="EMBL" id="JAVHNQ010000009">
    <property type="protein sequence ID" value="KAK6339061.1"/>
    <property type="molecule type" value="Genomic_DNA"/>
</dbReference>
<dbReference type="Proteomes" id="UP001375240">
    <property type="component" value="Unassembled WGS sequence"/>
</dbReference>
<feature type="region of interest" description="Disordered" evidence="1">
    <location>
        <begin position="91"/>
        <end position="118"/>
    </location>
</feature>
<protein>
    <submittedName>
        <fullName evidence="2">Uncharacterized protein</fullName>
    </submittedName>
</protein>
<feature type="compositionally biased region" description="Basic and acidic residues" evidence="1">
    <location>
        <begin position="102"/>
        <end position="118"/>
    </location>
</feature>
<evidence type="ECO:0000256" key="1">
    <source>
        <dbReference type="SAM" id="MobiDB-lite"/>
    </source>
</evidence>
<dbReference type="AlphaFoldDB" id="A0AAV9UCH3"/>
<accession>A0AAV9UCH3</accession>
<sequence length="118" mass="13706">MGGSMIKEKIQLPALTSYYTFVFAIGNLDQPLSQNSIETDSRRHQLVRPFASRLAEEQWRWETTMTPAGNQAWRNRKLDARLALLDPALGRLQERKKRKSDQRKTEKSRTASRTEDDD</sequence>